<reference evidence="12 13" key="1">
    <citation type="submission" date="2014-09" db="EMBL/GenBank/DDBJ databases">
        <title>Draft Genome Sequence of Porphyromonas macacae COT-192_OH2859.</title>
        <authorList>
            <person name="Wallis C."/>
            <person name="Deusch O."/>
            <person name="O'Flynn C."/>
            <person name="Davis I."/>
            <person name="Horsfall A."/>
            <person name="Kirkwood N."/>
            <person name="Harris S."/>
            <person name="Eisen J.A."/>
            <person name="Coil D.A."/>
            <person name="Darling A.E."/>
            <person name="Jospin G."/>
            <person name="Alexiev A."/>
        </authorList>
    </citation>
    <scope>NUCLEOTIDE SEQUENCE [LARGE SCALE GENOMIC DNA]</scope>
    <source>
        <strain evidence="13">COT-192 OH2859</strain>
    </source>
</reference>
<dbReference type="NCBIfam" id="TIGR00634">
    <property type="entry name" value="recN"/>
    <property type="match status" value="1"/>
</dbReference>
<keyword evidence="6" id="KW-0067">ATP-binding</keyword>
<evidence type="ECO:0000256" key="8">
    <source>
        <dbReference type="ARBA" id="ARBA00033408"/>
    </source>
</evidence>
<dbReference type="PANTHER" id="PTHR11059">
    <property type="entry name" value="DNA REPAIR PROTEIN RECN"/>
    <property type="match status" value="1"/>
</dbReference>
<dbReference type="GO" id="GO:0009432">
    <property type="term" value="P:SOS response"/>
    <property type="evidence" value="ECO:0007669"/>
    <property type="project" value="TreeGrafter"/>
</dbReference>
<dbReference type="PIRSF" id="PIRSF003128">
    <property type="entry name" value="RecN"/>
    <property type="match status" value="1"/>
</dbReference>
<dbReference type="Pfam" id="PF02463">
    <property type="entry name" value="SMC_N"/>
    <property type="match status" value="1"/>
</dbReference>
<dbReference type="eggNOG" id="COG0497">
    <property type="taxonomic scope" value="Bacteria"/>
</dbReference>
<evidence type="ECO:0000256" key="9">
    <source>
        <dbReference type="PIRNR" id="PIRNR003128"/>
    </source>
</evidence>
<keyword evidence="10" id="KW-0175">Coiled coil</keyword>
<keyword evidence="4" id="KW-0547">Nucleotide-binding</keyword>
<evidence type="ECO:0000256" key="4">
    <source>
        <dbReference type="ARBA" id="ARBA00022741"/>
    </source>
</evidence>
<comment type="function">
    <text evidence="1 9">May be involved in recombinational repair of damaged DNA.</text>
</comment>
<keyword evidence="5 9" id="KW-0227">DNA damage</keyword>
<dbReference type="FunFam" id="3.40.50.300:FF:000319">
    <property type="entry name" value="DNA repair protein RecN"/>
    <property type="match status" value="1"/>
</dbReference>
<dbReference type="SUPFAM" id="SSF52540">
    <property type="entry name" value="P-loop containing nucleoside triphosphate hydrolases"/>
    <property type="match status" value="1"/>
</dbReference>
<organism evidence="12 13">
    <name type="scientific">Porphyromonas macacae</name>
    <dbReference type="NCBI Taxonomy" id="28115"/>
    <lineage>
        <taxon>Bacteria</taxon>
        <taxon>Pseudomonadati</taxon>
        <taxon>Bacteroidota</taxon>
        <taxon>Bacteroidia</taxon>
        <taxon>Bacteroidales</taxon>
        <taxon>Porphyromonadaceae</taxon>
        <taxon>Porphyromonas</taxon>
    </lineage>
</organism>
<dbReference type="InterPro" id="IPR004604">
    <property type="entry name" value="DNA_recomb/repair_RecN"/>
</dbReference>
<evidence type="ECO:0000256" key="5">
    <source>
        <dbReference type="ARBA" id="ARBA00022763"/>
    </source>
</evidence>
<dbReference type="Proteomes" id="UP000030103">
    <property type="component" value="Unassembled WGS sequence"/>
</dbReference>
<feature type="coiled-coil region" evidence="10">
    <location>
        <begin position="336"/>
        <end position="363"/>
    </location>
</feature>
<gene>
    <name evidence="12" type="ORF">HQ47_05465</name>
</gene>
<comment type="caution">
    <text evidence="12">The sequence shown here is derived from an EMBL/GenBank/DDBJ whole genome shotgun (WGS) entry which is preliminary data.</text>
</comment>
<dbReference type="InterPro" id="IPR027417">
    <property type="entry name" value="P-loop_NTPase"/>
</dbReference>
<dbReference type="Gene3D" id="3.40.50.300">
    <property type="entry name" value="P-loop containing nucleotide triphosphate hydrolases"/>
    <property type="match status" value="2"/>
</dbReference>
<evidence type="ECO:0000256" key="7">
    <source>
        <dbReference type="ARBA" id="ARBA00023204"/>
    </source>
</evidence>
<feature type="domain" description="RecF/RecN/SMC N-terminal" evidence="11">
    <location>
        <begin position="1"/>
        <end position="506"/>
    </location>
</feature>
<evidence type="ECO:0000256" key="3">
    <source>
        <dbReference type="ARBA" id="ARBA00021315"/>
    </source>
</evidence>
<proteinExistence type="inferred from homology"/>
<dbReference type="OrthoDB" id="9806954at2"/>
<sequence length="554" mass="61777">MLKSLYISNFVLIDELVYEPASGFSVVTGETGAGKSIILGALGLLTGKRADSTMLRPGAKKCVIEAVFSNPGKPVWDLIAQEDIEPDDDACIVRREISSNGKSRAFVNDTPASLSLLKSLGEVLIDIHSQHKNLLLSNTSFQLDVLDTIASDREELNRYRQIFTAYEALKREATELKALREQDIQEHDYLAFQYNQLVEAGLQPDELPGLEEEARELAHAQEIKQELTRFYQAFMDDERGASAALHVASEALKQASKYMTAVKELQERLHACSVELDDIVLETDALNEKINYDPERLALVSDRIDLINSLLMKHKKQTTDELLILQDELSCRLGVIEHYDERIEEIERRIEDCRAQLVLQGEQLYRMRSEAARTVSSHVVKELSKLGIPHIRFEVDMERSEQPGKDGFDSATFLFSANPDIRPEPVAGIASGGEVARLMLTLKALIAKHKSLPTIIFDEIDTGVSGDIAERIGVIMREMGAVMQVVAVTHLPQIAAAGKEHFFVYKDVAEGQTRTRIKKLEDEERIQEVARMQSGGNLSPVALAAAGELIKKSR</sequence>
<dbReference type="GO" id="GO:0006281">
    <property type="term" value="P:DNA repair"/>
    <property type="evidence" value="ECO:0007669"/>
    <property type="project" value="UniProtKB-KW"/>
</dbReference>
<dbReference type="AlphaFoldDB" id="A0A0A2EAK2"/>
<dbReference type="GO" id="GO:0006310">
    <property type="term" value="P:DNA recombination"/>
    <property type="evidence" value="ECO:0007669"/>
    <property type="project" value="InterPro"/>
</dbReference>
<dbReference type="PANTHER" id="PTHR11059:SF0">
    <property type="entry name" value="DNA REPAIR PROTEIN RECN"/>
    <property type="match status" value="1"/>
</dbReference>
<keyword evidence="13" id="KW-1185">Reference proteome</keyword>
<evidence type="ECO:0000256" key="2">
    <source>
        <dbReference type="ARBA" id="ARBA00009441"/>
    </source>
</evidence>
<name>A0A0A2EAK2_9PORP</name>
<dbReference type="GO" id="GO:0005524">
    <property type="term" value="F:ATP binding"/>
    <property type="evidence" value="ECO:0007669"/>
    <property type="project" value="UniProtKB-KW"/>
</dbReference>
<evidence type="ECO:0000256" key="1">
    <source>
        <dbReference type="ARBA" id="ARBA00003618"/>
    </source>
</evidence>
<evidence type="ECO:0000313" key="12">
    <source>
        <dbReference type="EMBL" id="KGN74480.1"/>
    </source>
</evidence>
<dbReference type="RefSeq" id="WP_036873822.1">
    <property type="nucleotide sequence ID" value="NZ_JBGYTE010000024.1"/>
</dbReference>
<dbReference type="CDD" id="cd03241">
    <property type="entry name" value="ABC_RecN"/>
    <property type="match status" value="2"/>
</dbReference>
<protein>
    <recommendedName>
        <fullName evidence="3 9">DNA repair protein RecN</fullName>
    </recommendedName>
    <alternativeName>
        <fullName evidence="8 9">Recombination protein N</fullName>
    </alternativeName>
</protein>
<evidence type="ECO:0000256" key="10">
    <source>
        <dbReference type="SAM" id="Coils"/>
    </source>
</evidence>
<evidence type="ECO:0000256" key="6">
    <source>
        <dbReference type="ARBA" id="ARBA00022840"/>
    </source>
</evidence>
<evidence type="ECO:0000313" key="13">
    <source>
        <dbReference type="Proteomes" id="UP000030103"/>
    </source>
</evidence>
<keyword evidence="7 9" id="KW-0234">DNA repair</keyword>
<accession>A0A0A2EAK2</accession>
<comment type="similarity">
    <text evidence="2 9">Belongs to the RecN family.</text>
</comment>
<evidence type="ECO:0000259" key="11">
    <source>
        <dbReference type="Pfam" id="PF02463"/>
    </source>
</evidence>
<dbReference type="STRING" id="28115.HQ47_05465"/>
<dbReference type="InterPro" id="IPR003395">
    <property type="entry name" value="RecF/RecN/SMC_N"/>
</dbReference>
<dbReference type="EMBL" id="JRFA01000014">
    <property type="protein sequence ID" value="KGN74480.1"/>
    <property type="molecule type" value="Genomic_DNA"/>
</dbReference>
<dbReference type="GO" id="GO:0043590">
    <property type="term" value="C:bacterial nucleoid"/>
    <property type="evidence" value="ECO:0007669"/>
    <property type="project" value="TreeGrafter"/>
</dbReference>